<sequence length="107" mass="12058">MATPYPSAYQIEEMFANRDVPDIFHTYLADPIDVVVVGQDFHVGGQYKSREAFHQGIYAHPREIAQIKEFLDSGHLQHHVEHHESKQGKKVEIPGHIPTVKGTSNAS</sequence>
<feature type="compositionally biased region" description="Basic and acidic residues" evidence="1">
    <location>
        <begin position="78"/>
        <end position="93"/>
    </location>
</feature>
<keyword evidence="3" id="KW-1185">Reference proteome</keyword>
<evidence type="ECO:0000256" key="1">
    <source>
        <dbReference type="SAM" id="MobiDB-lite"/>
    </source>
</evidence>
<feature type="region of interest" description="Disordered" evidence="1">
    <location>
        <begin position="76"/>
        <end position="107"/>
    </location>
</feature>
<dbReference type="EMBL" id="JAFEKC020000008">
    <property type="protein sequence ID" value="KAK0513474.1"/>
    <property type="molecule type" value="Genomic_DNA"/>
</dbReference>
<evidence type="ECO:0000313" key="2">
    <source>
        <dbReference type="EMBL" id="KAK0513474.1"/>
    </source>
</evidence>
<name>A0AA39R443_9LECA</name>
<protein>
    <submittedName>
        <fullName evidence="2">Uncharacterized protein</fullName>
    </submittedName>
</protein>
<dbReference type="AlphaFoldDB" id="A0AA39R443"/>
<comment type="caution">
    <text evidence="2">The sequence shown here is derived from an EMBL/GenBank/DDBJ whole genome shotgun (WGS) entry which is preliminary data.</text>
</comment>
<proteinExistence type="predicted"/>
<reference evidence="2" key="1">
    <citation type="submission" date="2023-03" db="EMBL/GenBank/DDBJ databases">
        <title>Complete genome of Cladonia borealis.</title>
        <authorList>
            <person name="Park H."/>
        </authorList>
    </citation>
    <scope>NUCLEOTIDE SEQUENCE</scope>
    <source>
        <strain evidence="2">ANT050790</strain>
    </source>
</reference>
<accession>A0AA39R443</accession>
<organism evidence="2 3">
    <name type="scientific">Cladonia borealis</name>
    <dbReference type="NCBI Taxonomy" id="184061"/>
    <lineage>
        <taxon>Eukaryota</taxon>
        <taxon>Fungi</taxon>
        <taxon>Dikarya</taxon>
        <taxon>Ascomycota</taxon>
        <taxon>Pezizomycotina</taxon>
        <taxon>Lecanoromycetes</taxon>
        <taxon>OSLEUM clade</taxon>
        <taxon>Lecanoromycetidae</taxon>
        <taxon>Lecanorales</taxon>
        <taxon>Lecanorineae</taxon>
        <taxon>Cladoniaceae</taxon>
        <taxon>Cladonia</taxon>
    </lineage>
</organism>
<dbReference type="Proteomes" id="UP001166286">
    <property type="component" value="Unassembled WGS sequence"/>
</dbReference>
<evidence type="ECO:0000313" key="3">
    <source>
        <dbReference type="Proteomes" id="UP001166286"/>
    </source>
</evidence>
<gene>
    <name evidence="2" type="ORF">JMJ35_004460</name>
</gene>